<evidence type="ECO:0000313" key="2">
    <source>
        <dbReference type="Proteomes" id="UP000598971"/>
    </source>
</evidence>
<comment type="caution">
    <text evidence="1">The sequence shown here is derived from an EMBL/GenBank/DDBJ whole genome shotgun (WGS) entry which is preliminary data.</text>
</comment>
<name>A0A8J8FH72_9BACT</name>
<dbReference type="RefSeq" id="WP_171609304.1">
    <property type="nucleotide sequence ID" value="NZ_WHPF01000014.1"/>
</dbReference>
<gene>
    <name evidence="1" type="ORF">GD597_17935</name>
</gene>
<organism evidence="1 2">
    <name type="scientific">Limnovirga soli</name>
    <dbReference type="NCBI Taxonomy" id="2656915"/>
    <lineage>
        <taxon>Bacteria</taxon>
        <taxon>Pseudomonadati</taxon>
        <taxon>Bacteroidota</taxon>
        <taxon>Chitinophagia</taxon>
        <taxon>Chitinophagales</taxon>
        <taxon>Chitinophagaceae</taxon>
        <taxon>Limnovirga</taxon>
    </lineage>
</organism>
<reference evidence="1" key="1">
    <citation type="submission" date="2019-10" db="EMBL/GenBank/DDBJ databases">
        <title>Draft genome sequence of Panacibacter sp. KCS-6.</title>
        <authorList>
            <person name="Yim K.J."/>
        </authorList>
    </citation>
    <scope>NUCLEOTIDE SEQUENCE</scope>
    <source>
        <strain evidence="1">KCS-6</strain>
    </source>
</reference>
<protein>
    <recommendedName>
        <fullName evidence="3">PLD phosphodiesterase domain-containing protein</fullName>
    </recommendedName>
</protein>
<proteinExistence type="predicted"/>
<dbReference type="Proteomes" id="UP000598971">
    <property type="component" value="Unassembled WGS sequence"/>
</dbReference>
<dbReference type="EMBL" id="WHPF01000014">
    <property type="protein sequence ID" value="NNV57357.1"/>
    <property type="molecule type" value="Genomic_DNA"/>
</dbReference>
<sequence length="190" mass="20900">MARRIDFNLFAKPAAATNSSSIMPEQLTTVMSDSLKLADTINNIAPGCCAFWVSDGEWSMHQMLMAILDKTGPAEVYMSTYAMSETPARIIAQLVDEKVIIDLYCVLDNRVDVRTAGSLQIIKAMATKYAMVDTHAKVTVIINAQWKIAVVGSANYTENKRYESGVVVCDDAIADQQIKWIKQALADGRS</sequence>
<accession>A0A8J8FH72</accession>
<dbReference type="SUPFAM" id="SSF56024">
    <property type="entry name" value="Phospholipase D/nuclease"/>
    <property type="match status" value="1"/>
</dbReference>
<keyword evidence="2" id="KW-1185">Reference proteome</keyword>
<evidence type="ECO:0000313" key="1">
    <source>
        <dbReference type="EMBL" id="NNV57357.1"/>
    </source>
</evidence>
<dbReference type="AlphaFoldDB" id="A0A8J8FH72"/>
<evidence type="ECO:0008006" key="3">
    <source>
        <dbReference type="Google" id="ProtNLM"/>
    </source>
</evidence>